<feature type="transmembrane region" description="Helical" evidence="1">
    <location>
        <begin position="28"/>
        <end position="50"/>
    </location>
</feature>
<keyword evidence="1" id="KW-0812">Transmembrane</keyword>
<feature type="transmembrane region" description="Helical" evidence="1">
    <location>
        <begin position="70"/>
        <end position="100"/>
    </location>
</feature>
<dbReference type="Proteomes" id="UP000219331">
    <property type="component" value="Unassembled WGS sequence"/>
</dbReference>
<dbReference type="EMBL" id="OBML01000003">
    <property type="protein sequence ID" value="SOC01018.1"/>
    <property type="molecule type" value="Genomic_DNA"/>
</dbReference>
<accession>A0A285S299</accession>
<reference evidence="2 3" key="1">
    <citation type="submission" date="2017-08" db="EMBL/GenBank/DDBJ databases">
        <authorList>
            <person name="de Groot N.N."/>
        </authorList>
    </citation>
    <scope>NUCLEOTIDE SEQUENCE [LARGE SCALE GENOMIC DNA]</scope>
    <source>
        <strain evidence="2 3">USBA 352</strain>
    </source>
</reference>
<sequence length="177" mass="18844">MGETGLGDGTGPGAGWRTAFREATSWRWVALVVCSAATCGPLFLLLFIVLPGLATRGLGTNTLGEFLLGFLGVNAFFIAVALYYSVWGVICGFFAWLPTYAGLRRRFSRRKAAIRAAAPSVFVAAVAAQLAMLAFNSEQWSDVISRAAKNLDFALPVAAAAAANGALHASWIWRNRA</sequence>
<dbReference type="STRING" id="538381.GCA_001696535_04538"/>
<gene>
    <name evidence="2" type="ORF">SAMN05421512_103426</name>
</gene>
<dbReference type="AlphaFoldDB" id="A0A285S299"/>
<feature type="transmembrane region" description="Helical" evidence="1">
    <location>
        <begin position="153"/>
        <end position="173"/>
    </location>
</feature>
<keyword evidence="1" id="KW-1133">Transmembrane helix</keyword>
<organism evidence="2 3">
    <name type="scientific">Stappia indica</name>
    <dbReference type="NCBI Taxonomy" id="538381"/>
    <lineage>
        <taxon>Bacteria</taxon>
        <taxon>Pseudomonadati</taxon>
        <taxon>Pseudomonadota</taxon>
        <taxon>Alphaproteobacteria</taxon>
        <taxon>Hyphomicrobiales</taxon>
        <taxon>Stappiaceae</taxon>
        <taxon>Stappia</taxon>
    </lineage>
</organism>
<evidence type="ECO:0000313" key="3">
    <source>
        <dbReference type="Proteomes" id="UP000219331"/>
    </source>
</evidence>
<evidence type="ECO:0000256" key="1">
    <source>
        <dbReference type="SAM" id="Phobius"/>
    </source>
</evidence>
<feature type="transmembrane region" description="Helical" evidence="1">
    <location>
        <begin position="112"/>
        <end position="133"/>
    </location>
</feature>
<keyword evidence="3" id="KW-1185">Reference proteome</keyword>
<name>A0A285S299_9HYPH</name>
<evidence type="ECO:0000313" key="2">
    <source>
        <dbReference type="EMBL" id="SOC01018.1"/>
    </source>
</evidence>
<keyword evidence="1" id="KW-0472">Membrane</keyword>
<proteinExistence type="predicted"/>
<protein>
    <submittedName>
        <fullName evidence="2">Uncharacterized protein</fullName>
    </submittedName>
</protein>